<evidence type="ECO:0000313" key="2">
    <source>
        <dbReference type="EMBL" id="CUK16861.1"/>
    </source>
</evidence>
<sequence length="53" mass="5815">MWSFLALFVLILGGMLLLLHPAVANAIHSFMLLATFFMVVLLLTLIAWLALSG</sequence>
<reference evidence="3" key="1">
    <citation type="submission" date="2015-09" db="EMBL/GenBank/DDBJ databases">
        <authorList>
            <person name="Rodrigo-Torres L."/>
            <person name="Arahal D.R."/>
        </authorList>
    </citation>
    <scope>NUCLEOTIDE SEQUENCE [LARGE SCALE GENOMIC DNA]</scope>
    <source>
        <strain evidence="3">CECT 5091</strain>
    </source>
</reference>
<name>A0A0P1J024_9RHOB</name>
<keyword evidence="1" id="KW-0812">Transmembrane</keyword>
<evidence type="ECO:0000256" key="1">
    <source>
        <dbReference type="SAM" id="Phobius"/>
    </source>
</evidence>
<keyword evidence="1" id="KW-0472">Membrane</keyword>
<dbReference type="EMBL" id="CYUD01000016">
    <property type="protein sequence ID" value="CUK16861.1"/>
    <property type="molecule type" value="Genomic_DNA"/>
</dbReference>
<keyword evidence="3" id="KW-1185">Reference proteome</keyword>
<dbReference type="STRING" id="1715692.RUE5091_04050"/>
<organism evidence="2 3">
    <name type="scientific">Ruegeria denitrificans</name>
    <dbReference type="NCBI Taxonomy" id="1715692"/>
    <lineage>
        <taxon>Bacteria</taxon>
        <taxon>Pseudomonadati</taxon>
        <taxon>Pseudomonadota</taxon>
        <taxon>Alphaproteobacteria</taxon>
        <taxon>Rhodobacterales</taxon>
        <taxon>Roseobacteraceae</taxon>
        <taxon>Ruegeria</taxon>
    </lineage>
</organism>
<dbReference type="AlphaFoldDB" id="A0A0P1J024"/>
<gene>
    <name evidence="2" type="ORF">RUE5091_04050</name>
</gene>
<evidence type="ECO:0000313" key="3">
    <source>
        <dbReference type="Proteomes" id="UP000051260"/>
    </source>
</evidence>
<feature type="transmembrane region" description="Helical" evidence="1">
    <location>
        <begin position="34"/>
        <end position="51"/>
    </location>
</feature>
<dbReference type="Proteomes" id="UP000051260">
    <property type="component" value="Unassembled WGS sequence"/>
</dbReference>
<keyword evidence="1" id="KW-1133">Transmembrane helix</keyword>
<accession>A0A0P1J024</accession>
<proteinExistence type="predicted"/>
<protein>
    <submittedName>
        <fullName evidence="2">Uncharacterized protein</fullName>
    </submittedName>
</protein>